<sequence length="106" mass="11801">MVVYRSKMYIFLLTSPGRRPPYYTLAEHLWGAACNVDSDGDSSDPDAADWTQLTLRLRLCETERIDIDPISSAGTLVLSIRSEREDLAHRAAVFLCEKAGGILTRA</sequence>
<proteinExistence type="predicted"/>
<dbReference type="AlphaFoldDB" id="A0AA87U5K4"/>
<accession>A0AA87U5K4</accession>
<organism evidence="1 2">
    <name type="scientific">Rhizobium rhizogenes NBRC 13257</name>
    <dbReference type="NCBI Taxonomy" id="1220581"/>
    <lineage>
        <taxon>Bacteria</taxon>
        <taxon>Pseudomonadati</taxon>
        <taxon>Pseudomonadota</taxon>
        <taxon>Alphaproteobacteria</taxon>
        <taxon>Hyphomicrobiales</taxon>
        <taxon>Rhizobiaceae</taxon>
        <taxon>Rhizobium/Agrobacterium group</taxon>
        <taxon>Rhizobium</taxon>
    </lineage>
</organism>
<name>A0AA87U5K4_RHIRH</name>
<evidence type="ECO:0000313" key="2">
    <source>
        <dbReference type="Proteomes" id="UP000026941"/>
    </source>
</evidence>
<reference evidence="1 2" key="1">
    <citation type="submission" date="2014-05" db="EMBL/GenBank/DDBJ databases">
        <title>Whole genome shotgun sequence of Rhizobium rhizogenes NBRC 13257.</title>
        <authorList>
            <person name="Katano-Makiyama Y."/>
            <person name="Hosoyama A."/>
            <person name="Hashimoto M."/>
            <person name="Hosoyama Y."/>
            <person name="Noguchi M."/>
            <person name="Tsuchikane K."/>
            <person name="Kimura A."/>
            <person name="Ohji S."/>
            <person name="Ichikawa N."/>
            <person name="Yamazoe A."/>
            <person name="Fujita N."/>
        </authorList>
    </citation>
    <scope>NUCLEOTIDE SEQUENCE [LARGE SCALE GENOMIC DNA]</scope>
    <source>
        <strain evidence="1 2">NBRC 13257</strain>
    </source>
</reference>
<dbReference type="EMBL" id="BAYX01000007">
    <property type="protein sequence ID" value="GAJ94060.1"/>
    <property type="molecule type" value="Genomic_DNA"/>
</dbReference>
<gene>
    <name evidence="1" type="ORF">RRH01S_07_02620</name>
</gene>
<protein>
    <submittedName>
        <fullName evidence="1">Uncharacterized protein</fullName>
    </submittedName>
</protein>
<dbReference type="Proteomes" id="UP000026941">
    <property type="component" value="Unassembled WGS sequence"/>
</dbReference>
<evidence type="ECO:0000313" key="1">
    <source>
        <dbReference type="EMBL" id="GAJ94060.1"/>
    </source>
</evidence>
<comment type="caution">
    <text evidence="1">The sequence shown here is derived from an EMBL/GenBank/DDBJ whole genome shotgun (WGS) entry which is preliminary data.</text>
</comment>